<keyword evidence="1" id="KW-0812">Transmembrane</keyword>
<dbReference type="EMBL" id="CM018036">
    <property type="protein sequence ID" value="KAA8540593.1"/>
    <property type="molecule type" value="Genomic_DNA"/>
</dbReference>
<name>A0A5J5BBX1_9ASTE</name>
<protein>
    <submittedName>
        <fullName evidence="2">Uncharacterized protein</fullName>
    </submittedName>
</protein>
<sequence>MKPHAPTADFVHVQDTTAPRPIEGEFVPVFVALGLILMSTTFGLYTATHQLMYAPNVRLRKSKRETLPELVEPDNVVDEADKFIKKSVFRKMAHIQAFEYHMVTDPFSDTFTMPPRAETLKSVGVV</sequence>
<dbReference type="PANTHER" id="PTHR33919">
    <property type="entry name" value="OS09G0127700 PROTEIN"/>
    <property type="match status" value="1"/>
</dbReference>
<dbReference type="AlphaFoldDB" id="A0A5J5BBX1"/>
<feature type="transmembrane region" description="Helical" evidence="1">
    <location>
        <begin position="29"/>
        <end position="54"/>
    </location>
</feature>
<dbReference type="OrthoDB" id="2013913at2759"/>
<proteinExistence type="predicted"/>
<evidence type="ECO:0000313" key="2">
    <source>
        <dbReference type="EMBL" id="KAA8540593.1"/>
    </source>
</evidence>
<keyword evidence="1" id="KW-1133">Transmembrane helix</keyword>
<keyword evidence="1" id="KW-0472">Membrane</keyword>
<dbReference type="PANTHER" id="PTHR33919:SF11">
    <property type="entry name" value="EXPRESSED PROTEIN"/>
    <property type="match status" value="1"/>
</dbReference>
<keyword evidence="3" id="KW-1185">Reference proteome</keyword>
<reference evidence="2 3" key="1">
    <citation type="submission" date="2019-09" db="EMBL/GenBank/DDBJ databases">
        <title>A chromosome-level genome assembly of the Chinese tupelo Nyssa sinensis.</title>
        <authorList>
            <person name="Yang X."/>
            <person name="Kang M."/>
            <person name="Yang Y."/>
            <person name="Xiong H."/>
            <person name="Wang M."/>
            <person name="Zhang Z."/>
            <person name="Wang Z."/>
            <person name="Wu H."/>
            <person name="Ma T."/>
            <person name="Liu J."/>
            <person name="Xi Z."/>
        </authorList>
    </citation>
    <scope>NUCLEOTIDE SEQUENCE [LARGE SCALE GENOMIC DNA]</scope>
    <source>
        <strain evidence="2">J267</strain>
        <tissue evidence="2">Leaf</tissue>
    </source>
</reference>
<dbReference type="Proteomes" id="UP000325577">
    <property type="component" value="Linkage Group LG13"/>
</dbReference>
<gene>
    <name evidence="2" type="ORF">F0562_024488</name>
</gene>
<organism evidence="2 3">
    <name type="scientific">Nyssa sinensis</name>
    <dbReference type="NCBI Taxonomy" id="561372"/>
    <lineage>
        <taxon>Eukaryota</taxon>
        <taxon>Viridiplantae</taxon>
        <taxon>Streptophyta</taxon>
        <taxon>Embryophyta</taxon>
        <taxon>Tracheophyta</taxon>
        <taxon>Spermatophyta</taxon>
        <taxon>Magnoliopsida</taxon>
        <taxon>eudicotyledons</taxon>
        <taxon>Gunneridae</taxon>
        <taxon>Pentapetalae</taxon>
        <taxon>asterids</taxon>
        <taxon>Cornales</taxon>
        <taxon>Nyssaceae</taxon>
        <taxon>Nyssa</taxon>
    </lineage>
</organism>
<accession>A0A5J5BBX1</accession>
<evidence type="ECO:0000313" key="3">
    <source>
        <dbReference type="Proteomes" id="UP000325577"/>
    </source>
</evidence>
<evidence type="ECO:0000256" key="1">
    <source>
        <dbReference type="SAM" id="Phobius"/>
    </source>
</evidence>